<evidence type="ECO:0000313" key="2">
    <source>
        <dbReference type="EMBL" id="KAK8942757.1"/>
    </source>
</evidence>
<feature type="region of interest" description="Disordered" evidence="1">
    <location>
        <begin position="350"/>
        <end position="430"/>
    </location>
</feature>
<dbReference type="Proteomes" id="UP001418222">
    <property type="component" value="Unassembled WGS sequence"/>
</dbReference>
<comment type="caution">
    <text evidence="2">The sequence shown here is derived from an EMBL/GenBank/DDBJ whole genome shotgun (WGS) entry which is preliminary data.</text>
</comment>
<accession>A0AAP0BKT7</accession>
<sequence>MLDGCMLVDGGGCAQVATLAGCALAARSSPDLDLFSVAVVAVVGRLTTMKVRSCANLVRLFYDAVKFILLLRIFVVRILLHCGADPGSGGGVVQEMHFIVQCAKSDGCECISACTKMRAHISVHSHPLNRTAIKCTLVPLISRTAPPRTRLIPPPRTEPQARIISYRHLGTIPIRPVNHAPLLSLALASAVGDFSRLPSSPLSLSHAIDGDFLSRLRAPATARLISERRVRGRAGSCFRFCAHIVSAVRVFYRQRISFFVALLVVLNTQYSYVFVASVVRFDAGATCLDAGAARNDPSGASGARHRMPGTVTHGRRGGIPCRALYIEMGWNFSALWLRWGPAVYNPYSTRVGPTTARSSEVKVNKSRRESRSAPQAAEDSSEYDELPRPTRQVETKARYSSVPCEIPRKSPDRQGGGLSKTPPLFGFPYK</sequence>
<name>A0AAP0BKT7_9ASPA</name>
<gene>
    <name evidence="2" type="ORF">KSP39_PZI008937</name>
</gene>
<reference evidence="2 3" key="1">
    <citation type="journal article" date="2022" name="Nat. Plants">
        <title>Genomes of leafy and leafless Platanthera orchids illuminate the evolution of mycoheterotrophy.</title>
        <authorList>
            <person name="Li M.H."/>
            <person name="Liu K.W."/>
            <person name="Li Z."/>
            <person name="Lu H.C."/>
            <person name="Ye Q.L."/>
            <person name="Zhang D."/>
            <person name="Wang J.Y."/>
            <person name="Li Y.F."/>
            <person name="Zhong Z.M."/>
            <person name="Liu X."/>
            <person name="Yu X."/>
            <person name="Liu D.K."/>
            <person name="Tu X.D."/>
            <person name="Liu B."/>
            <person name="Hao Y."/>
            <person name="Liao X.Y."/>
            <person name="Jiang Y.T."/>
            <person name="Sun W.H."/>
            <person name="Chen J."/>
            <person name="Chen Y.Q."/>
            <person name="Ai Y."/>
            <person name="Zhai J.W."/>
            <person name="Wu S.S."/>
            <person name="Zhou Z."/>
            <person name="Hsiao Y.Y."/>
            <person name="Wu W.L."/>
            <person name="Chen Y.Y."/>
            <person name="Lin Y.F."/>
            <person name="Hsu J.L."/>
            <person name="Li C.Y."/>
            <person name="Wang Z.W."/>
            <person name="Zhao X."/>
            <person name="Zhong W.Y."/>
            <person name="Ma X.K."/>
            <person name="Ma L."/>
            <person name="Huang J."/>
            <person name="Chen G.Z."/>
            <person name="Huang M.Z."/>
            <person name="Huang L."/>
            <person name="Peng D.H."/>
            <person name="Luo Y.B."/>
            <person name="Zou S.Q."/>
            <person name="Chen S.P."/>
            <person name="Lan S."/>
            <person name="Tsai W.C."/>
            <person name="Van de Peer Y."/>
            <person name="Liu Z.J."/>
        </authorList>
    </citation>
    <scope>NUCLEOTIDE SEQUENCE [LARGE SCALE GENOMIC DNA]</scope>
    <source>
        <strain evidence="2">Lor287</strain>
    </source>
</reference>
<evidence type="ECO:0000313" key="3">
    <source>
        <dbReference type="Proteomes" id="UP001418222"/>
    </source>
</evidence>
<organism evidence="2 3">
    <name type="scientific">Platanthera zijinensis</name>
    <dbReference type="NCBI Taxonomy" id="2320716"/>
    <lineage>
        <taxon>Eukaryota</taxon>
        <taxon>Viridiplantae</taxon>
        <taxon>Streptophyta</taxon>
        <taxon>Embryophyta</taxon>
        <taxon>Tracheophyta</taxon>
        <taxon>Spermatophyta</taxon>
        <taxon>Magnoliopsida</taxon>
        <taxon>Liliopsida</taxon>
        <taxon>Asparagales</taxon>
        <taxon>Orchidaceae</taxon>
        <taxon>Orchidoideae</taxon>
        <taxon>Orchideae</taxon>
        <taxon>Orchidinae</taxon>
        <taxon>Platanthera</taxon>
    </lineage>
</organism>
<dbReference type="EMBL" id="JBBWWQ010000007">
    <property type="protein sequence ID" value="KAK8942757.1"/>
    <property type="molecule type" value="Genomic_DNA"/>
</dbReference>
<keyword evidence="3" id="KW-1185">Reference proteome</keyword>
<proteinExistence type="predicted"/>
<feature type="compositionally biased region" description="Basic and acidic residues" evidence="1">
    <location>
        <begin position="385"/>
        <end position="397"/>
    </location>
</feature>
<dbReference type="AlphaFoldDB" id="A0AAP0BKT7"/>
<feature type="compositionally biased region" description="Basic and acidic residues" evidence="1">
    <location>
        <begin position="359"/>
        <end position="371"/>
    </location>
</feature>
<protein>
    <submittedName>
        <fullName evidence="2">Uncharacterized protein</fullName>
    </submittedName>
</protein>
<evidence type="ECO:0000256" key="1">
    <source>
        <dbReference type="SAM" id="MobiDB-lite"/>
    </source>
</evidence>